<dbReference type="InterPro" id="IPR004398">
    <property type="entry name" value="RNA_MeTrfase_RsmD"/>
</dbReference>
<evidence type="ECO:0000313" key="10">
    <source>
        <dbReference type="Proteomes" id="UP000004200"/>
    </source>
</evidence>
<protein>
    <recommendedName>
        <fullName evidence="4 8">Ribosomal RNA small subunit methyltransferase D</fullName>
        <ecNumber evidence="3 8">2.1.1.171</ecNumber>
    </recommendedName>
</protein>
<evidence type="ECO:0000256" key="8">
    <source>
        <dbReference type="PIRNR" id="PIRNR004553"/>
    </source>
</evidence>
<dbReference type="AlphaFoldDB" id="G2DVE9"/>
<evidence type="ECO:0000256" key="5">
    <source>
        <dbReference type="ARBA" id="ARBA00022603"/>
    </source>
</evidence>
<comment type="caution">
    <text evidence="9">The sequence shown here is derived from an EMBL/GenBank/DDBJ whole genome shotgun (WGS) entry which is preliminary data.</text>
</comment>
<keyword evidence="5 8" id="KW-0489">Methyltransferase</keyword>
<dbReference type="PATRIC" id="fig|765913.3.peg.120"/>
<dbReference type="InterPro" id="IPR029063">
    <property type="entry name" value="SAM-dependent_MTases_sf"/>
</dbReference>
<evidence type="ECO:0000256" key="3">
    <source>
        <dbReference type="ARBA" id="ARBA00012141"/>
    </source>
</evidence>
<keyword evidence="8" id="KW-0698">rRNA processing</keyword>
<dbReference type="GO" id="GO:0052913">
    <property type="term" value="F:16S rRNA (guanine(966)-N(2))-methyltransferase activity"/>
    <property type="evidence" value="ECO:0007669"/>
    <property type="project" value="UniProtKB-EC"/>
</dbReference>
<evidence type="ECO:0000256" key="1">
    <source>
        <dbReference type="ARBA" id="ARBA00002649"/>
    </source>
</evidence>
<name>G2DVE9_9GAMM</name>
<dbReference type="SUPFAM" id="SSF53335">
    <property type="entry name" value="S-adenosyl-L-methionine-dependent methyltransferases"/>
    <property type="match status" value="1"/>
</dbReference>
<dbReference type="PIRSF" id="PIRSF004553">
    <property type="entry name" value="CHP00095"/>
    <property type="match status" value="1"/>
</dbReference>
<dbReference type="eggNOG" id="COG0742">
    <property type="taxonomic scope" value="Bacteria"/>
</dbReference>
<dbReference type="InterPro" id="IPR002052">
    <property type="entry name" value="DNA_methylase_N6_adenine_CS"/>
</dbReference>
<dbReference type="PANTHER" id="PTHR43542">
    <property type="entry name" value="METHYLTRANSFERASE"/>
    <property type="match status" value="1"/>
</dbReference>
<evidence type="ECO:0000256" key="7">
    <source>
        <dbReference type="ARBA" id="ARBA00048326"/>
    </source>
</evidence>
<comment type="function">
    <text evidence="1 8">Specifically methylates the guanine in position 966 of 16S rRNA in the assembled 30S particle.</text>
</comment>
<dbReference type="RefSeq" id="WP_007038835.1">
    <property type="nucleotide sequence ID" value="NZ_AFWT01000001.1"/>
</dbReference>
<dbReference type="GO" id="GO:0003676">
    <property type="term" value="F:nucleic acid binding"/>
    <property type="evidence" value="ECO:0007669"/>
    <property type="project" value="InterPro"/>
</dbReference>
<keyword evidence="6 8" id="KW-0808">Transferase</keyword>
<organism evidence="9 10">
    <name type="scientific">Thiorhodococcus drewsii AZ1</name>
    <dbReference type="NCBI Taxonomy" id="765913"/>
    <lineage>
        <taxon>Bacteria</taxon>
        <taxon>Pseudomonadati</taxon>
        <taxon>Pseudomonadota</taxon>
        <taxon>Gammaproteobacteria</taxon>
        <taxon>Chromatiales</taxon>
        <taxon>Chromatiaceae</taxon>
        <taxon>Thiorhodococcus</taxon>
    </lineage>
</organism>
<proteinExistence type="inferred from homology"/>
<sequence>MPASVKTNQLRIIGGRHRGRRLPFPDQLGLRPTSDRVRETLFNWVAPIIEGARCLDVFSGSGALGFEAASRGAGEVVMLERAPKVVHQLRCNAETLALEAVSVHQADSLEWLEGSGRPFDLVFLDPPFADDLLESACARLAGNGWLAPGSRVYLESAAKPGFPDLPADWDLVREKTAGQVRYGLAIVADRG</sequence>
<dbReference type="PANTHER" id="PTHR43542:SF1">
    <property type="entry name" value="METHYLTRANSFERASE"/>
    <property type="match status" value="1"/>
</dbReference>
<keyword evidence="8" id="KW-0949">S-adenosyl-L-methionine</keyword>
<evidence type="ECO:0000256" key="4">
    <source>
        <dbReference type="ARBA" id="ARBA00013682"/>
    </source>
</evidence>
<comment type="similarity">
    <text evidence="2 8">Belongs to the methyltransferase superfamily. RsmD family.</text>
</comment>
<dbReference type="NCBIfam" id="TIGR00095">
    <property type="entry name" value="16S rRNA (guanine(966)-N(2))-methyltransferase RsmD"/>
    <property type="match status" value="1"/>
</dbReference>
<gene>
    <name evidence="9" type="ORF">ThidrDRAFT_0119</name>
</gene>
<dbReference type="PROSITE" id="PS00092">
    <property type="entry name" value="N6_MTASE"/>
    <property type="match status" value="1"/>
</dbReference>
<dbReference type="Pfam" id="PF03602">
    <property type="entry name" value="Cons_hypoth95"/>
    <property type="match status" value="1"/>
</dbReference>
<dbReference type="STRING" id="765913.ThidrDRAFT_0119"/>
<accession>G2DVE9</accession>
<evidence type="ECO:0000256" key="2">
    <source>
        <dbReference type="ARBA" id="ARBA00005269"/>
    </source>
</evidence>
<dbReference type="CDD" id="cd02440">
    <property type="entry name" value="AdoMet_MTases"/>
    <property type="match status" value="1"/>
</dbReference>
<keyword evidence="10" id="KW-1185">Reference proteome</keyword>
<comment type="catalytic activity">
    <reaction evidence="7 8">
        <text>guanosine(966) in 16S rRNA + S-adenosyl-L-methionine = N(2)-methylguanosine(966) in 16S rRNA + S-adenosyl-L-homocysteine + H(+)</text>
        <dbReference type="Rhea" id="RHEA:23548"/>
        <dbReference type="Rhea" id="RHEA-COMP:10211"/>
        <dbReference type="Rhea" id="RHEA-COMP:10212"/>
        <dbReference type="ChEBI" id="CHEBI:15378"/>
        <dbReference type="ChEBI" id="CHEBI:57856"/>
        <dbReference type="ChEBI" id="CHEBI:59789"/>
        <dbReference type="ChEBI" id="CHEBI:74269"/>
        <dbReference type="ChEBI" id="CHEBI:74481"/>
        <dbReference type="EC" id="2.1.1.171"/>
    </reaction>
</comment>
<dbReference type="Gene3D" id="3.40.50.150">
    <property type="entry name" value="Vaccinia Virus protein VP39"/>
    <property type="match status" value="1"/>
</dbReference>
<dbReference type="Proteomes" id="UP000004200">
    <property type="component" value="Unassembled WGS sequence"/>
</dbReference>
<reference evidence="9 10" key="1">
    <citation type="submission" date="2011-06" db="EMBL/GenBank/DDBJ databases">
        <title>The draft genome of Thiorhodococcus drewsii AZ1.</title>
        <authorList>
            <consortium name="US DOE Joint Genome Institute (JGI-PGF)"/>
            <person name="Lucas S."/>
            <person name="Han J."/>
            <person name="Lapidus A."/>
            <person name="Cheng J.-F."/>
            <person name="Goodwin L."/>
            <person name="Pitluck S."/>
            <person name="Peters L."/>
            <person name="Land M.L."/>
            <person name="Hauser L."/>
            <person name="Vogl K."/>
            <person name="Liu Z."/>
            <person name="Imhoff J."/>
            <person name="Thiel V."/>
            <person name="Frigaard N.-U."/>
            <person name="Bryant D.A."/>
            <person name="Woyke T.J."/>
        </authorList>
    </citation>
    <scope>NUCLEOTIDE SEQUENCE [LARGE SCALE GENOMIC DNA]</scope>
    <source>
        <strain evidence="9 10">AZ1</strain>
    </source>
</reference>
<evidence type="ECO:0000313" key="9">
    <source>
        <dbReference type="EMBL" id="EGV33964.1"/>
    </source>
</evidence>
<evidence type="ECO:0000256" key="6">
    <source>
        <dbReference type="ARBA" id="ARBA00022679"/>
    </source>
</evidence>
<dbReference type="EMBL" id="AFWT01000001">
    <property type="protein sequence ID" value="EGV33964.1"/>
    <property type="molecule type" value="Genomic_DNA"/>
</dbReference>
<dbReference type="EC" id="2.1.1.171" evidence="3 8"/>